<dbReference type="PANTHER" id="PTHR30408">
    <property type="entry name" value="TYPE-1 RESTRICTION ENZYME ECOKI SPECIFICITY PROTEIN"/>
    <property type="match status" value="1"/>
</dbReference>
<accession>A0A345JRI6</accession>
<dbReference type="InterPro" id="IPR052021">
    <property type="entry name" value="Type-I_RS_S_subunit"/>
</dbReference>
<dbReference type="RefSeq" id="WP_084387441.1">
    <property type="nucleotide sequence ID" value="NZ_CP022375.1"/>
</dbReference>
<dbReference type="REBASE" id="262744">
    <property type="entry name" value="S.Fsp2155ORF4725P"/>
</dbReference>
<dbReference type="Gene3D" id="3.90.220.20">
    <property type="entry name" value="DNA methylase specificity domains"/>
    <property type="match status" value="2"/>
</dbReference>
<sequence length="413" mass="47338">MQNTKSKNSPSRLEGVGCETARGSVNYTESPKRVPKLRFKEFSGEWVEKKLGDISTNISYGIGSSAIEYDGFNKYLRITDIDETTRKFIPNPLTSPSGEIENKYFLEKGDIVFARTGASTGKSYIYNESDGNLVYAGFLIKFHINKAVPYFVYLNTLSDAYYKWVGVMSVRSGQPGINAEEYKKFKLNLPTFPEQQKIADCLSTWDEAIENLKLLIENKKLYKKGMMQKIFSQELRFKADDGSDFPEWQEKRLGEVAKISTGNSNREDSSLDGEYTFFDRSEDIRTSSIYLFDGEAVIVAGEGQRFIPKYFIGKFDLHQRTYAIMDFKDACGKFIFYKIYTKQNYFLAQAVGSTVKSLRLPMFIKMLLKLPCLQEQTKIANFLSVMDDEIELLEQELEQLQLQKKGLMQGMFV</sequence>
<keyword evidence="4" id="KW-0175">Coiled coil</keyword>
<feature type="coiled-coil region" evidence="4">
    <location>
        <begin position="383"/>
        <end position="410"/>
    </location>
</feature>
<keyword evidence="6" id="KW-0540">Nuclease</keyword>
<dbReference type="GO" id="GO:0009307">
    <property type="term" value="P:DNA restriction-modification system"/>
    <property type="evidence" value="ECO:0007669"/>
    <property type="project" value="UniProtKB-KW"/>
</dbReference>
<dbReference type="OrthoDB" id="9798929at2"/>
<dbReference type="SUPFAM" id="SSF116734">
    <property type="entry name" value="DNA methylase specificity domain"/>
    <property type="match status" value="2"/>
</dbReference>
<keyword evidence="6" id="KW-0255">Endonuclease</keyword>
<evidence type="ECO:0000313" key="6">
    <source>
        <dbReference type="EMBL" id="AXH29932.1"/>
    </source>
</evidence>
<evidence type="ECO:0000256" key="3">
    <source>
        <dbReference type="ARBA" id="ARBA00023125"/>
    </source>
</evidence>
<gene>
    <name evidence="6" type="ORF">CGC43_04710</name>
</gene>
<comment type="similarity">
    <text evidence="1">Belongs to the type-I restriction system S methylase family.</text>
</comment>
<dbReference type="InterPro" id="IPR044946">
    <property type="entry name" value="Restrct_endonuc_typeI_TRD_sf"/>
</dbReference>
<name>A0A345JRI6_9GAMM</name>
<dbReference type="CDD" id="cd17521">
    <property type="entry name" value="RMtype1_S_Sau13435ORF2165P_TRD2-CR2_like"/>
    <property type="match status" value="1"/>
</dbReference>
<evidence type="ECO:0000256" key="2">
    <source>
        <dbReference type="ARBA" id="ARBA00022747"/>
    </source>
</evidence>
<dbReference type="Pfam" id="PF01420">
    <property type="entry name" value="Methylase_S"/>
    <property type="match status" value="2"/>
</dbReference>
<feature type="domain" description="Type I restriction modification DNA specificity" evidence="5">
    <location>
        <begin position="45"/>
        <end position="214"/>
    </location>
</feature>
<dbReference type="Proteomes" id="UP000253862">
    <property type="component" value="Chromosome"/>
</dbReference>
<keyword evidence="6" id="KW-0378">Hydrolase</keyword>
<dbReference type="GO" id="GO:0004519">
    <property type="term" value="F:endonuclease activity"/>
    <property type="evidence" value="ECO:0007669"/>
    <property type="project" value="UniProtKB-KW"/>
</dbReference>
<dbReference type="KEGG" id="foo:CGC45_04695"/>
<evidence type="ECO:0000259" key="5">
    <source>
        <dbReference type="Pfam" id="PF01420"/>
    </source>
</evidence>
<dbReference type="PANTHER" id="PTHR30408:SF12">
    <property type="entry name" value="TYPE I RESTRICTION ENZYME MJAVIII SPECIFICITY SUBUNIT"/>
    <property type="match status" value="1"/>
</dbReference>
<dbReference type="EMBL" id="CP022375">
    <property type="protein sequence ID" value="AXH29932.1"/>
    <property type="molecule type" value="Genomic_DNA"/>
</dbReference>
<keyword evidence="3" id="KW-0238">DNA-binding</keyword>
<feature type="domain" description="Type I restriction modification DNA specificity" evidence="5">
    <location>
        <begin position="247"/>
        <end position="401"/>
    </location>
</feature>
<dbReference type="InterPro" id="IPR000055">
    <property type="entry name" value="Restrct_endonuc_typeI_TRD"/>
</dbReference>
<evidence type="ECO:0000256" key="4">
    <source>
        <dbReference type="SAM" id="Coils"/>
    </source>
</evidence>
<dbReference type="Gene3D" id="1.10.287.1120">
    <property type="entry name" value="Bipartite methylase S protein"/>
    <property type="match status" value="1"/>
</dbReference>
<proteinExistence type="inferred from homology"/>
<dbReference type="GO" id="GO:0003677">
    <property type="term" value="F:DNA binding"/>
    <property type="evidence" value="ECO:0007669"/>
    <property type="project" value="UniProtKB-KW"/>
</dbReference>
<reference evidence="6 7" key="1">
    <citation type="submission" date="2017-07" db="EMBL/GenBank/DDBJ databases">
        <title>Complete genome sequences and comparative analysis of the novel pathogen Francisella opportunistica.</title>
        <authorList>
            <person name="Dietrich E.A."/>
            <person name="Kingry L.C."/>
            <person name="Petersen J.M."/>
        </authorList>
    </citation>
    <scope>NUCLEOTIDE SEQUENCE [LARGE SCALE GENOMIC DNA]</scope>
    <source>
        <strain evidence="6 7">14-2155</strain>
    </source>
</reference>
<dbReference type="AlphaFoldDB" id="A0A345JRI6"/>
<protein>
    <submittedName>
        <fullName evidence="6">Restriction endonuclease subunit S</fullName>
    </submittedName>
</protein>
<keyword evidence="7" id="KW-1185">Reference proteome</keyword>
<organism evidence="6 7">
    <name type="scientific">Francisella opportunistica</name>
    <dbReference type="NCBI Taxonomy" id="2016517"/>
    <lineage>
        <taxon>Bacteria</taxon>
        <taxon>Pseudomonadati</taxon>
        <taxon>Pseudomonadota</taxon>
        <taxon>Gammaproteobacteria</taxon>
        <taxon>Thiotrichales</taxon>
        <taxon>Francisellaceae</taxon>
        <taxon>Francisella</taxon>
    </lineage>
</organism>
<evidence type="ECO:0000256" key="1">
    <source>
        <dbReference type="ARBA" id="ARBA00010923"/>
    </source>
</evidence>
<keyword evidence="2" id="KW-0680">Restriction system</keyword>
<evidence type="ECO:0000313" key="7">
    <source>
        <dbReference type="Proteomes" id="UP000253862"/>
    </source>
</evidence>